<sequence>MLPSPTGPRGPRLTPARLPLSSLKPPGPAARSPPATWPPLVVPASHLVPRVGLTAHGQPPRSGSCLTSARSPSSSPRKRQPCARPSFACALPRGRRRRERAARPPPPPRPRPGRRSPVAGGAPTAAPGSAPAPGLSQRPRRGLLQGGLRGWDSEPLARVLSGTSNYPFLRACCWSPQAGRRLVPPFYPLQSALSRSGPVLPRLCVF</sequence>
<dbReference type="Proteomes" id="UP001176941">
    <property type="component" value="Chromosome 21"/>
</dbReference>
<protein>
    <recommendedName>
        <fullName evidence="4">Basic proline-rich protein-like</fullName>
    </recommendedName>
</protein>
<feature type="compositionally biased region" description="Low complexity" evidence="1">
    <location>
        <begin position="115"/>
        <end position="137"/>
    </location>
</feature>
<dbReference type="EMBL" id="OX459957">
    <property type="protein sequence ID" value="CAI9162588.1"/>
    <property type="molecule type" value="Genomic_DNA"/>
</dbReference>
<keyword evidence="3" id="KW-1185">Reference proteome</keyword>
<evidence type="ECO:0000313" key="2">
    <source>
        <dbReference type="EMBL" id="CAI9162588.1"/>
    </source>
</evidence>
<accession>A0ABN8YQ84</accession>
<organism evidence="2 3">
    <name type="scientific">Rangifer tarandus platyrhynchus</name>
    <name type="common">Svalbard reindeer</name>
    <dbReference type="NCBI Taxonomy" id="3082113"/>
    <lineage>
        <taxon>Eukaryota</taxon>
        <taxon>Metazoa</taxon>
        <taxon>Chordata</taxon>
        <taxon>Craniata</taxon>
        <taxon>Vertebrata</taxon>
        <taxon>Euteleostomi</taxon>
        <taxon>Mammalia</taxon>
        <taxon>Eutheria</taxon>
        <taxon>Laurasiatheria</taxon>
        <taxon>Artiodactyla</taxon>
        <taxon>Ruminantia</taxon>
        <taxon>Pecora</taxon>
        <taxon>Cervidae</taxon>
        <taxon>Odocoileinae</taxon>
        <taxon>Rangifer</taxon>
    </lineage>
</organism>
<evidence type="ECO:0008006" key="4">
    <source>
        <dbReference type="Google" id="ProtNLM"/>
    </source>
</evidence>
<evidence type="ECO:0000256" key="1">
    <source>
        <dbReference type="SAM" id="MobiDB-lite"/>
    </source>
</evidence>
<gene>
    <name evidence="2" type="ORF">MRATA1EN1_LOCUS11550</name>
</gene>
<name>A0ABN8YQ84_RANTA</name>
<reference evidence="2" key="1">
    <citation type="submission" date="2023-04" db="EMBL/GenBank/DDBJ databases">
        <authorList>
            <consortium name="ELIXIR-Norway"/>
        </authorList>
    </citation>
    <scope>NUCLEOTIDE SEQUENCE [LARGE SCALE GENOMIC DNA]</scope>
</reference>
<proteinExistence type="predicted"/>
<feature type="region of interest" description="Disordered" evidence="1">
    <location>
        <begin position="1"/>
        <end position="149"/>
    </location>
</feature>
<evidence type="ECO:0000313" key="3">
    <source>
        <dbReference type="Proteomes" id="UP001176941"/>
    </source>
</evidence>